<reference evidence="2" key="1">
    <citation type="submission" date="2024-07" db="EMBL/GenBank/DDBJ databases">
        <authorList>
            <person name="Kim Y.J."/>
            <person name="Jeong J.Y."/>
        </authorList>
    </citation>
    <scope>NUCLEOTIDE SEQUENCE</scope>
    <source>
        <strain evidence="2">GIHE-MW2</strain>
    </source>
</reference>
<gene>
    <name evidence="2" type="ORF">ABWT76_000054</name>
</gene>
<feature type="region of interest" description="Disordered" evidence="1">
    <location>
        <begin position="65"/>
        <end position="86"/>
    </location>
</feature>
<organism evidence="2">
    <name type="scientific">Planktothricoides raciborskii GIHE-MW2</name>
    <dbReference type="NCBI Taxonomy" id="2792601"/>
    <lineage>
        <taxon>Bacteria</taxon>
        <taxon>Bacillati</taxon>
        <taxon>Cyanobacteriota</taxon>
        <taxon>Cyanophyceae</taxon>
        <taxon>Oscillatoriophycideae</taxon>
        <taxon>Oscillatoriales</taxon>
        <taxon>Oscillatoriaceae</taxon>
        <taxon>Planktothricoides</taxon>
    </lineage>
</organism>
<evidence type="ECO:0000256" key="1">
    <source>
        <dbReference type="SAM" id="MobiDB-lite"/>
    </source>
</evidence>
<dbReference type="RefSeq" id="WP_354635456.1">
    <property type="nucleotide sequence ID" value="NZ_CP159837.1"/>
</dbReference>
<evidence type="ECO:0000313" key="2">
    <source>
        <dbReference type="EMBL" id="XCM37305.1"/>
    </source>
</evidence>
<dbReference type="AlphaFoldDB" id="A0AAU8JGW0"/>
<dbReference type="EMBL" id="CP159837">
    <property type="protein sequence ID" value="XCM37305.1"/>
    <property type="molecule type" value="Genomic_DNA"/>
</dbReference>
<proteinExistence type="predicted"/>
<accession>A0AAU8JGW0</accession>
<name>A0AAU8JGW0_9CYAN</name>
<protein>
    <recommendedName>
        <fullName evidence="3">Ribbon-helix-helix protein CopG domain-containing protein</fullName>
    </recommendedName>
</protein>
<evidence type="ECO:0008006" key="3">
    <source>
        <dbReference type="Google" id="ProtNLM"/>
    </source>
</evidence>
<sequence>MRLSTNAKFDQRIEALAEKLGIPKAEVVNLILSRYLSAFETFMATPVGTIAEHGLLMQQATQPTLSPTLEPAKPLLIDTDLPPLEL</sequence>